<dbReference type="Gene3D" id="2.40.50.1020">
    <property type="entry name" value="LytTr DNA-binding domain"/>
    <property type="match status" value="1"/>
</dbReference>
<dbReference type="PANTHER" id="PTHR37299:SF1">
    <property type="entry name" value="STAGE 0 SPORULATION PROTEIN A HOMOLOG"/>
    <property type="match status" value="1"/>
</dbReference>
<dbReference type="SMART" id="SM00448">
    <property type="entry name" value="REC"/>
    <property type="match status" value="1"/>
</dbReference>
<dbReference type="Pfam" id="PF04397">
    <property type="entry name" value="LytTR"/>
    <property type="match status" value="1"/>
</dbReference>
<comment type="caution">
    <text evidence="4">The sequence shown here is derived from an EMBL/GenBank/DDBJ whole genome shotgun (WGS) entry which is preliminary data.</text>
</comment>
<evidence type="ECO:0000259" key="2">
    <source>
        <dbReference type="PROSITE" id="PS50110"/>
    </source>
</evidence>
<feature type="domain" description="HTH LytTR-type" evidence="3">
    <location>
        <begin position="126"/>
        <end position="224"/>
    </location>
</feature>
<dbReference type="Proteomes" id="UP000051984">
    <property type="component" value="Unassembled WGS sequence"/>
</dbReference>
<dbReference type="SMART" id="SM00850">
    <property type="entry name" value="LytTR"/>
    <property type="match status" value="1"/>
</dbReference>
<dbReference type="InterPro" id="IPR001789">
    <property type="entry name" value="Sig_transdc_resp-reg_receiver"/>
</dbReference>
<dbReference type="Gene3D" id="3.40.50.2300">
    <property type="match status" value="1"/>
</dbReference>
<reference evidence="4 5" key="1">
    <citation type="journal article" date="2015" name="Genome Announc.">
        <title>Expanding the biotechnology potential of lactobacilli through comparative genomics of 213 strains and associated genera.</title>
        <authorList>
            <person name="Sun Z."/>
            <person name="Harris H.M."/>
            <person name="McCann A."/>
            <person name="Guo C."/>
            <person name="Argimon S."/>
            <person name="Zhang W."/>
            <person name="Yang X."/>
            <person name="Jeffery I.B."/>
            <person name="Cooney J.C."/>
            <person name="Kagawa T.F."/>
            <person name="Liu W."/>
            <person name="Song Y."/>
            <person name="Salvetti E."/>
            <person name="Wrobel A."/>
            <person name="Rasinkangas P."/>
            <person name="Parkhill J."/>
            <person name="Rea M.C."/>
            <person name="O'Sullivan O."/>
            <person name="Ritari J."/>
            <person name="Douillard F.P."/>
            <person name="Paul Ross R."/>
            <person name="Yang R."/>
            <person name="Briner A.E."/>
            <person name="Felis G.E."/>
            <person name="de Vos W.M."/>
            <person name="Barrangou R."/>
            <person name="Klaenhammer T.R."/>
            <person name="Caufield P.W."/>
            <person name="Cui Y."/>
            <person name="Zhang H."/>
            <person name="O'Toole P.W."/>
        </authorList>
    </citation>
    <scope>NUCLEOTIDE SEQUENCE [LARGE SCALE GENOMIC DNA]</scope>
    <source>
        <strain evidence="4 5">DSM 20178</strain>
    </source>
</reference>
<dbReference type="AlphaFoldDB" id="A0A0R1EY29"/>
<evidence type="ECO:0000259" key="3">
    <source>
        <dbReference type="PROSITE" id="PS50930"/>
    </source>
</evidence>
<evidence type="ECO:0000256" key="1">
    <source>
        <dbReference type="PROSITE-ProRule" id="PRU00169"/>
    </source>
</evidence>
<proteinExistence type="predicted"/>
<gene>
    <name evidence="4" type="ORF">FD51_GL002354</name>
</gene>
<dbReference type="InterPro" id="IPR007492">
    <property type="entry name" value="LytTR_DNA-bd_dom"/>
</dbReference>
<feature type="domain" description="Response regulatory" evidence="2">
    <location>
        <begin position="2"/>
        <end position="118"/>
    </location>
</feature>
<dbReference type="SUPFAM" id="SSF52172">
    <property type="entry name" value="CheY-like"/>
    <property type="match status" value="1"/>
</dbReference>
<dbReference type="Pfam" id="PF00072">
    <property type="entry name" value="Response_reg"/>
    <property type="match status" value="1"/>
</dbReference>
<dbReference type="EMBL" id="AZCT01000004">
    <property type="protein sequence ID" value="KRK12771.1"/>
    <property type="molecule type" value="Genomic_DNA"/>
</dbReference>
<keyword evidence="1" id="KW-0597">Phosphoprotein</keyword>
<dbReference type="GO" id="GO:0000156">
    <property type="term" value="F:phosphorelay response regulator activity"/>
    <property type="evidence" value="ECO:0007669"/>
    <property type="project" value="InterPro"/>
</dbReference>
<dbReference type="PATRIC" id="fig|1423816.3.peg.2451"/>
<dbReference type="PROSITE" id="PS50110">
    <property type="entry name" value="RESPONSE_REGULATORY"/>
    <property type="match status" value="1"/>
</dbReference>
<dbReference type="InterPro" id="IPR011006">
    <property type="entry name" value="CheY-like_superfamily"/>
</dbReference>
<name>A0A0R1EY29_LACZE</name>
<organism evidence="4 5">
    <name type="scientific">Lacticaseibacillus zeae DSM 20178 = KCTC 3804</name>
    <dbReference type="NCBI Taxonomy" id="1423816"/>
    <lineage>
        <taxon>Bacteria</taxon>
        <taxon>Bacillati</taxon>
        <taxon>Bacillota</taxon>
        <taxon>Bacilli</taxon>
        <taxon>Lactobacillales</taxon>
        <taxon>Lactobacillaceae</taxon>
        <taxon>Lacticaseibacillus</taxon>
    </lineage>
</organism>
<evidence type="ECO:0000313" key="5">
    <source>
        <dbReference type="Proteomes" id="UP000051984"/>
    </source>
</evidence>
<accession>A0A0R1EY29</accession>
<dbReference type="eggNOG" id="COG3279">
    <property type="taxonomic scope" value="Bacteria"/>
</dbReference>
<dbReference type="PROSITE" id="PS50930">
    <property type="entry name" value="HTH_LYTTR"/>
    <property type="match status" value="1"/>
</dbReference>
<dbReference type="InterPro" id="IPR046947">
    <property type="entry name" value="LytR-like"/>
</dbReference>
<dbReference type="PANTHER" id="PTHR37299">
    <property type="entry name" value="TRANSCRIPTIONAL REGULATOR-RELATED"/>
    <property type="match status" value="1"/>
</dbReference>
<dbReference type="GO" id="GO:0003677">
    <property type="term" value="F:DNA binding"/>
    <property type="evidence" value="ECO:0007669"/>
    <property type="project" value="InterPro"/>
</dbReference>
<dbReference type="RefSeq" id="WP_010490949.1">
    <property type="nucleotide sequence ID" value="NZ_AZCT01000004.1"/>
</dbReference>
<evidence type="ECO:0000313" key="4">
    <source>
        <dbReference type="EMBL" id="KRK12771.1"/>
    </source>
</evidence>
<feature type="modified residue" description="4-aspartylphosphate" evidence="1">
    <location>
        <position position="54"/>
    </location>
</feature>
<sequence>MHIALIDDQAATREATVKLIQQLAKPSQPLQVAAYASAEQFLFAEQTPDLLLLDIKLGSGMDGMTLAKKIRQHDPDTAIAFVSNYDEFVFDGYDVNAIDYIIKPLTKEKLQHLIDKTAARTQPKLLPLQTSIGLTRVPLYDISTIEVSDHRLQVHTQKTTYTVRGQLKDLLPQLDDNFIQIYRSIVINLNFLSQLDHHTVVMADGTSYPVSRQQAPVVKQAFFKHFRGLTDDSE</sequence>
<protein>
    <submittedName>
        <fullName evidence="4">LytR AlgR family two-component response regulator</fullName>
    </submittedName>
</protein>